<reference evidence="1 2" key="1">
    <citation type="journal article" date="2024" name="G3 (Bethesda)">
        <title>Genome assembly of Hibiscus sabdariffa L. provides insights into metabolisms of medicinal natural products.</title>
        <authorList>
            <person name="Kim T."/>
        </authorList>
    </citation>
    <scope>NUCLEOTIDE SEQUENCE [LARGE SCALE GENOMIC DNA]</scope>
    <source>
        <strain evidence="1">TK-2024</strain>
        <tissue evidence="1">Old leaves</tissue>
    </source>
</reference>
<sequence length="76" mass="8501">MVKASSDVEGSMVMMLSVKVMGWRWVGSRCDDEVKVGVVMDVGFGNGNGEGGAVFGYESWWDARWWHQKWELDLGA</sequence>
<protein>
    <submittedName>
        <fullName evidence="1">Uncharacterized protein</fullName>
    </submittedName>
</protein>
<name>A0ABR2EBN3_9ROSI</name>
<dbReference type="Proteomes" id="UP001472677">
    <property type="component" value="Unassembled WGS sequence"/>
</dbReference>
<accession>A0ABR2EBN3</accession>
<keyword evidence="2" id="KW-1185">Reference proteome</keyword>
<dbReference type="EMBL" id="JBBPBM010000016">
    <property type="protein sequence ID" value="KAK8557537.1"/>
    <property type="molecule type" value="Genomic_DNA"/>
</dbReference>
<gene>
    <name evidence="1" type="ORF">V6N12_009768</name>
</gene>
<organism evidence="1 2">
    <name type="scientific">Hibiscus sabdariffa</name>
    <name type="common">roselle</name>
    <dbReference type="NCBI Taxonomy" id="183260"/>
    <lineage>
        <taxon>Eukaryota</taxon>
        <taxon>Viridiplantae</taxon>
        <taxon>Streptophyta</taxon>
        <taxon>Embryophyta</taxon>
        <taxon>Tracheophyta</taxon>
        <taxon>Spermatophyta</taxon>
        <taxon>Magnoliopsida</taxon>
        <taxon>eudicotyledons</taxon>
        <taxon>Gunneridae</taxon>
        <taxon>Pentapetalae</taxon>
        <taxon>rosids</taxon>
        <taxon>malvids</taxon>
        <taxon>Malvales</taxon>
        <taxon>Malvaceae</taxon>
        <taxon>Malvoideae</taxon>
        <taxon>Hibiscus</taxon>
    </lineage>
</organism>
<evidence type="ECO:0000313" key="1">
    <source>
        <dbReference type="EMBL" id="KAK8557537.1"/>
    </source>
</evidence>
<proteinExistence type="predicted"/>
<comment type="caution">
    <text evidence="1">The sequence shown here is derived from an EMBL/GenBank/DDBJ whole genome shotgun (WGS) entry which is preliminary data.</text>
</comment>
<evidence type="ECO:0000313" key="2">
    <source>
        <dbReference type="Proteomes" id="UP001472677"/>
    </source>
</evidence>